<name>A0A382AFM1_9ZZZZ</name>
<proteinExistence type="predicted"/>
<protein>
    <submittedName>
        <fullName evidence="1">Uncharacterized protein</fullName>
    </submittedName>
</protein>
<dbReference type="AlphaFoldDB" id="A0A382AFM1"/>
<reference evidence="1" key="1">
    <citation type="submission" date="2018-05" db="EMBL/GenBank/DDBJ databases">
        <authorList>
            <person name="Lanie J.A."/>
            <person name="Ng W.-L."/>
            <person name="Kazmierczak K.M."/>
            <person name="Andrzejewski T.M."/>
            <person name="Davidsen T.M."/>
            <person name="Wayne K.J."/>
            <person name="Tettelin H."/>
            <person name="Glass J.I."/>
            <person name="Rusch D."/>
            <person name="Podicherti R."/>
            <person name="Tsui H.-C.T."/>
            <person name="Winkler M.E."/>
        </authorList>
    </citation>
    <scope>NUCLEOTIDE SEQUENCE</scope>
</reference>
<accession>A0A382AFM1</accession>
<dbReference type="EMBL" id="UINC01025005">
    <property type="protein sequence ID" value="SVA99793.1"/>
    <property type="molecule type" value="Genomic_DNA"/>
</dbReference>
<organism evidence="1">
    <name type="scientific">marine metagenome</name>
    <dbReference type="NCBI Taxonomy" id="408172"/>
    <lineage>
        <taxon>unclassified sequences</taxon>
        <taxon>metagenomes</taxon>
        <taxon>ecological metagenomes</taxon>
    </lineage>
</organism>
<evidence type="ECO:0000313" key="1">
    <source>
        <dbReference type="EMBL" id="SVA99793.1"/>
    </source>
</evidence>
<feature type="non-terminal residue" evidence="1">
    <location>
        <position position="40"/>
    </location>
</feature>
<sequence>MKNSILPIALATAFAFGGILSAEDKKQDKELQQINAALPS</sequence>
<gene>
    <name evidence="1" type="ORF">METZ01_LOCUS152647</name>
</gene>